<accession>A0A8J5GB37</accession>
<keyword evidence="4 6" id="KW-1133">Transmembrane helix</keyword>
<evidence type="ECO:0000313" key="7">
    <source>
        <dbReference type="EMBL" id="KAG6501269.1"/>
    </source>
</evidence>
<dbReference type="SUPFAM" id="SSF103473">
    <property type="entry name" value="MFS general substrate transporter"/>
    <property type="match status" value="1"/>
</dbReference>
<dbReference type="GO" id="GO:0016020">
    <property type="term" value="C:membrane"/>
    <property type="evidence" value="ECO:0007669"/>
    <property type="project" value="UniProtKB-SubCell"/>
</dbReference>
<evidence type="ECO:0000256" key="3">
    <source>
        <dbReference type="ARBA" id="ARBA00022692"/>
    </source>
</evidence>
<feature type="transmembrane region" description="Helical" evidence="6">
    <location>
        <begin position="51"/>
        <end position="70"/>
    </location>
</feature>
<evidence type="ECO:0000256" key="5">
    <source>
        <dbReference type="ARBA" id="ARBA00023136"/>
    </source>
</evidence>
<dbReference type="GO" id="GO:0022857">
    <property type="term" value="F:transmembrane transporter activity"/>
    <property type="evidence" value="ECO:0007669"/>
    <property type="project" value="InterPro"/>
</dbReference>
<name>A0A8J5GB37_ZINOF</name>
<feature type="transmembrane region" description="Helical" evidence="6">
    <location>
        <begin position="248"/>
        <end position="268"/>
    </location>
</feature>
<protein>
    <submittedName>
        <fullName evidence="7">Uncharacterized protein</fullName>
    </submittedName>
</protein>
<dbReference type="EMBL" id="JACMSC010000011">
    <property type="protein sequence ID" value="KAG6501269.1"/>
    <property type="molecule type" value="Genomic_DNA"/>
</dbReference>
<comment type="caution">
    <text evidence="7">The sequence shown here is derived from an EMBL/GenBank/DDBJ whole genome shotgun (WGS) entry which is preliminary data.</text>
</comment>
<feature type="transmembrane region" description="Helical" evidence="6">
    <location>
        <begin position="366"/>
        <end position="388"/>
    </location>
</feature>
<sequence length="535" mass="57774">MTIAFNVRPPSKLQIEEEEEEMEGGANEAETWAGYVNWRGRPALRAKHGGMLAASFVLVVEIMENLAFLANSSNLVTYLTGFMHFSLSRSATAVTNFMGTAFLLALLGGFLSDAFFTTYHIYLISALLEFLVSFFFFFLFFRLFSIRFPYGLIILTVQAVFSSLKPPPGEEATGGKAAMLFAGLYLTALGVGGIKGSLAPHGGEQFDESTARGRKARSTFFNYFIFCLACGGLFAVTFVVWVEDNKGWKWGFGISTITILLSIPVFLAGSPLYRNKIPTGSPLTTIAKVLLAAILNRRSNYQSARNAVVDMEQSSPVEDIKESEATETVPGKELVCLNRAVEGRPLHRSLACDANEVEDVKVVLKLLPIFLSTIMLNCCLAQLSTFSVQQAGTMDTRVGRLTVPPASLPVFPVIFIMTIAPLVGGSVYAGRNVGVLLQRGASEDADAGDVAVVGVAGDGVLPELGVGDGGEPCYVVGRRRRAKGLAVGRKPEPLPPGEILFVDVRAQCVKLGQLCLLGDDLSLSIQQEIVRHDDS</sequence>
<comment type="similarity">
    <text evidence="2">Belongs to the major facilitator superfamily. Proton-dependent oligopeptide transporter (POT/PTR) (TC 2.A.17) family.</text>
</comment>
<proteinExistence type="inferred from homology"/>
<dbReference type="InterPro" id="IPR036259">
    <property type="entry name" value="MFS_trans_sf"/>
</dbReference>
<keyword evidence="8" id="KW-1185">Reference proteome</keyword>
<evidence type="ECO:0000256" key="6">
    <source>
        <dbReference type="SAM" id="Phobius"/>
    </source>
</evidence>
<evidence type="ECO:0000256" key="4">
    <source>
        <dbReference type="ARBA" id="ARBA00022989"/>
    </source>
</evidence>
<feature type="transmembrane region" description="Helical" evidence="6">
    <location>
        <begin position="117"/>
        <end position="141"/>
    </location>
</feature>
<organism evidence="7 8">
    <name type="scientific">Zingiber officinale</name>
    <name type="common">Ginger</name>
    <name type="synonym">Amomum zingiber</name>
    <dbReference type="NCBI Taxonomy" id="94328"/>
    <lineage>
        <taxon>Eukaryota</taxon>
        <taxon>Viridiplantae</taxon>
        <taxon>Streptophyta</taxon>
        <taxon>Embryophyta</taxon>
        <taxon>Tracheophyta</taxon>
        <taxon>Spermatophyta</taxon>
        <taxon>Magnoliopsida</taxon>
        <taxon>Liliopsida</taxon>
        <taxon>Zingiberales</taxon>
        <taxon>Zingiberaceae</taxon>
        <taxon>Zingiber</taxon>
    </lineage>
</organism>
<evidence type="ECO:0000313" key="8">
    <source>
        <dbReference type="Proteomes" id="UP000734854"/>
    </source>
</evidence>
<feature type="transmembrane region" description="Helical" evidence="6">
    <location>
        <begin position="220"/>
        <end position="242"/>
    </location>
</feature>
<evidence type="ECO:0000256" key="2">
    <source>
        <dbReference type="ARBA" id="ARBA00005982"/>
    </source>
</evidence>
<evidence type="ECO:0000256" key="1">
    <source>
        <dbReference type="ARBA" id="ARBA00004141"/>
    </source>
</evidence>
<feature type="transmembrane region" description="Helical" evidence="6">
    <location>
        <begin position="408"/>
        <end position="429"/>
    </location>
</feature>
<dbReference type="Proteomes" id="UP000734854">
    <property type="component" value="Unassembled WGS sequence"/>
</dbReference>
<feature type="transmembrane region" description="Helical" evidence="6">
    <location>
        <begin position="91"/>
        <end position="111"/>
    </location>
</feature>
<dbReference type="Pfam" id="PF00854">
    <property type="entry name" value="PTR2"/>
    <property type="match status" value="1"/>
</dbReference>
<dbReference type="InterPro" id="IPR000109">
    <property type="entry name" value="POT_fam"/>
</dbReference>
<keyword evidence="3 6" id="KW-0812">Transmembrane</keyword>
<keyword evidence="5 6" id="KW-0472">Membrane</keyword>
<reference evidence="7 8" key="1">
    <citation type="submission" date="2020-08" db="EMBL/GenBank/DDBJ databases">
        <title>Plant Genome Project.</title>
        <authorList>
            <person name="Zhang R.-G."/>
        </authorList>
    </citation>
    <scope>NUCLEOTIDE SEQUENCE [LARGE SCALE GENOMIC DNA]</scope>
    <source>
        <tissue evidence="7">Rhizome</tissue>
    </source>
</reference>
<comment type="subcellular location">
    <subcellularLocation>
        <location evidence="1">Membrane</location>
        <topology evidence="1">Multi-pass membrane protein</topology>
    </subcellularLocation>
</comment>
<dbReference type="Gene3D" id="1.20.1250.20">
    <property type="entry name" value="MFS general substrate transporter like domains"/>
    <property type="match status" value="1"/>
</dbReference>
<gene>
    <name evidence="7" type="ORF">ZIOFF_041148</name>
</gene>
<feature type="transmembrane region" description="Helical" evidence="6">
    <location>
        <begin position="177"/>
        <end position="199"/>
    </location>
</feature>
<dbReference type="PANTHER" id="PTHR11654">
    <property type="entry name" value="OLIGOPEPTIDE TRANSPORTER-RELATED"/>
    <property type="match status" value="1"/>
</dbReference>
<dbReference type="AlphaFoldDB" id="A0A8J5GB37"/>